<name>A0A2X3BK26_9HELI</name>
<comment type="subunit">
    <text evidence="11">Monomer.</text>
</comment>
<evidence type="ECO:0000256" key="8">
    <source>
        <dbReference type="ARBA" id="ARBA00023146"/>
    </source>
</evidence>
<evidence type="ECO:0000256" key="5">
    <source>
        <dbReference type="ARBA" id="ARBA00022833"/>
    </source>
</evidence>
<evidence type="ECO:0000313" key="15">
    <source>
        <dbReference type="Proteomes" id="UP000250166"/>
    </source>
</evidence>
<keyword evidence="5 11" id="KW-0862">Zinc</keyword>
<keyword evidence="3 11" id="KW-0436">Ligase</keyword>
<accession>A0A2X3BK26</accession>
<evidence type="ECO:0000256" key="6">
    <source>
        <dbReference type="ARBA" id="ARBA00022840"/>
    </source>
</evidence>
<keyword evidence="2 11" id="KW-0963">Cytoplasm</keyword>
<protein>
    <recommendedName>
        <fullName evidence="11">Isoleucine--tRNA ligase</fullName>
        <ecNumber evidence="11">6.1.1.5</ecNumber>
    </recommendedName>
    <alternativeName>
        <fullName evidence="11">Isoleucyl-tRNA synthetase</fullName>
        <shortName evidence="11">IleRS</shortName>
    </alternativeName>
</protein>
<dbReference type="InterPro" id="IPR002301">
    <property type="entry name" value="Ile-tRNA-ligase"/>
</dbReference>
<feature type="binding site" evidence="11">
    <location>
        <position position="925"/>
    </location>
    <ligand>
        <name>Zn(2+)</name>
        <dbReference type="ChEBI" id="CHEBI:29105"/>
    </ligand>
</feature>
<dbReference type="GO" id="GO:0004822">
    <property type="term" value="F:isoleucine-tRNA ligase activity"/>
    <property type="evidence" value="ECO:0007669"/>
    <property type="project" value="UniProtKB-UniRule"/>
</dbReference>
<keyword evidence="8 11" id="KW-0030">Aminoacyl-tRNA synthetase</keyword>
<comment type="similarity">
    <text evidence="1 11">Belongs to the class-I aminoacyl-tRNA synthetase family. IleS type 1 subfamily.</text>
</comment>
<evidence type="ECO:0000256" key="2">
    <source>
        <dbReference type="ARBA" id="ARBA00022490"/>
    </source>
</evidence>
<dbReference type="GO" id="GO:0005829">
    <property type="term" value="C:cytosol"/>
    <property type="evidence" value="ECO:0007669"/>
    <property type="project" value="TreeGrafter"/>
</dbReference>
<dbReference type="InterPro" id="IPR014729">
    <property type="entry name" value="Rossmann-like_a/b/a_fold"/>
</dbReference>
<evidence type="ECO:0000256" key="3">
    <source>
        <dbReference type="ARBA" id="ARBA00022598"/>
    </source>
</evidence>
<dbReference type="NCBIfam" id="TIGR00392">
    <property type="entry name" value="ileS"/>
    <property type="match status" value="1"/>
</dbReference>
<dbReference type="Gene3D" id="1.10.10.830">
    <property type="entry name" value="Ile-tRNA synthetase CP2 domain-like"/>
    <property type="match status" value="1"/>
</dbReference>
<dbReference type="Pfam" id="PF08264">
    <property type="entry name" value="Anticodon_1"/>
    <property type="match status" value="1"/>
</dbReference>
<feature type="binding site" evidence="11">
    <location>
        <position position="907"/>
    </location>
    <ligand>
        <name>Zn(2+)</name>
        <dbReference type="ChEBI" id="CHEBI:29105"/>
    </ligand>
</feature>
<dbReference type="SUPFAM" id="SSF52374">
    <property type="entry name" value="Nucleotidylyl transferase"/>
    <property type="match status" value="1"/>
</dbReference>
<evidence type="ECO:0000256" key="1">
    <source>
        <dbReference type="ARBA" id="ARBA00006887"/>
    </source>
</evidence>
<keyword evidence="7 11" id="KW-0648">Protein biosynthesis</keyword>
<dbReference type="AlphaFoldDB" id="A0A2X3BK26"/>
<sequence length="931" mass="106654">MDYKDTLLLPDTSFPMRGNLPQNEPPTYNQWKNNTAYELMKSHRRNVKQSFNIHDGPPYANGNIHIGHALNKILKDIIVKLHYFSGKSVRYTPGWDCHGLPIEQQVEKALGKEKKDALPKSKIRELCREHARKYLQIQSDEFQSLGVIGDFVNPYLTMDFTFEANIYRVLCEVAKKGLLCERSKPIYWSWACETALADAEVEYKDKVSDSVFVAFRLDEQACKTLGIESTQSHPKAVIWTTTSWTLPANQAIAINPNARYVLTQEGLIFAKPLLESMIQEGLSSGEIKREFDAKELENLNAINPLNNRKSRIILGDHVLMDGGSGLVHTAPGHGEDDYYVCLKYNIEVLMPVDDKGRFSEDLRTFGLVGEELQDELIGMHIFKAQDKILSALGSNLLKHTKITHSYPHCWRSHEPVIYRATKQWFIEMDKPFLHGKSLREVALEAIGQTRFHPASGENRIRSMIENRPDWCISRQRDWGVPIAFFRDKHTQEVVLDSEVLDHVALIFERYGCDAWWDKQTHDLLPPSWQDKSQNLEKCNNILDVWFDSGSTWFAVLKSGIYDAGACPADMYLEGSDQHRGWFQSSLLLSCILTGKAPYKSVLTHGFTMDEKGEKMSKSRGNVIAPQEVLRDYGSEILRLWVALSDYQNDQKISKNILKQVSEQYKKIRNTIRFLMANTSDLQNLVKRDELGLIDRYILGRAKEVFAHVRVLFLEYDFVNGLQILQNFITNEISGIYLDLCKDSLYCDDKQSLIRRAHQSVMVLMLSHLCHILAPILTYTINEALTHKIPLLKARNVFELESLDLEMYDVDLEGVDFAKLLAIRSHFSEVLDSLKKQKSLKSGLELCVKGDFMGAQKDSMDKALQDKKFSEMVAEWLIVSDYECGEKITDFMLGDQTFGVYKSSGHKCPRCWRYMAESENELCARCKGVIEK</sequence>
<dbReference type="PRINTS" id="PR00984">
    <property type="entry name" value="TRNASYNTHILE"/>
</dbReference>
<evidence type="ECO:0000256" key="7">
    <source>
        <dbReference type="ARBA" id="ARBA00022917"/>
    </source>
</evidence>
<evidence type="ECO:0000313" key="14">
    <source>
        <dbReference type="EMBL" id="SQB99666.1"/>
    </source>
</evidence>
<dbReference type="GO" id="GO:0006428">
    <property type="term" value="P:isoleucyl-tRNA aminoacylation"/>
    <property type="evidence" value="ECO:0007669"/>
    <property type="project" value="UniProtKB-UniRule"/>
</dbReference>
<keyword evidence="11" id="KW-0479">Metal-binding</keyword>
<comment type="cofactor">
    <cofactor evidence="11">
        <name>Zn(2+)</name>
        <dbReference type="ChEBI" id="CHEBI:29105"/>
    </cofactor>
    <text evidence="11">Binds 1 zinc ion per subunit.</text>
</comment>
<dbReference type="InterPro" id="IPR013155">
    <property type="entry name" value="M/V/L/I-tRNA-synth_anticd-bd"/>
</dbReference>
<keyword evidence="4 11" id="KW-0547">Nucleotide-binding</keyword>
<evidence type="ECO:0000256" key="4">
    <source>
        <dbReference type="ARBA" id="ARBA00022741"/>
    </source>
</evidence>
<dbReference type="GO" id="GO:0005524">
    <property type="term" value="F:ATP binding"/>
    <property type="evidence" value="ECO:0007669"/>
    <property type="project" value="UniProtKB-UniRule"/>
</dbReference>
<dbReference type="Pfam" id="PF00133">
    <property type="entry name" value="tRNA-synt_1"/>
    <property type="match status" value="1"/>
</dbReference>
<dbReference type="GO" id="GO:0000049">
    <property type="term" value="F:tRNA binding"/>
    <property type="evidence" value="ECO:0007669"/>
    <property type="project" value="InterPro"/>
</dbReference>
<dbReference type="InterPro" id="IPR002300">
    <property type="entry name" value="aa-tRNA-synth_Ia"/>
</dbReference>
<dbReference type="PANTHER" id="PTHR42765:SF1">
    <property type="entry name" value="ISOLEUCINE--TRNA LIGASE, MITOCHONDRIAL"/>
    <property type="match status" value="1"/>
</dbReference>
<feature type="binding site" evidence="11">
    <location>
        <position position="910"/>
    </location>
    <ligand>
        <name>Zn(2+)</name>
        <dbReference type="ChEBI" id="CHEBI:29105"/>
    </ligand>
</feature>
<dbReference type="RefSeq" id="WP_112059046.1">
    <property type="nucleotide sequence ID" value="NZ_UAWL01000006.1"/>
</dbReference>
<dbReference type="CDD" id="cd07960">
    <property type="entry name" value="Anticodon_Ia_Ile_BEm"/>
    <property type="match status" value="1"/>
</dbReference>
<feature type="short sequence motif" description="'HIGH' region" evidence="11">
    <location>
        <begin position="58"/>
        <end position="68"/>
    </location>
</feature>
<dbReference type="Gene3D" id="3.90.740.10">
    <property type="entry name" value="Valyl/Leucyl/Isoleucyl-tRNA synthetase, editing domain"/>
    <property type="match status" value="1"/>
</dbReference>
<dbReference type="GO" id="GO:0008270">
    <property type="term" value="F:zinc ion binding"/>
    <property type="evidence" value="ECO:0007669"/>
    <property type="project" value="UniProtKB-UniRule"/>
</dbReference>
<comment type="domain">
    <text evidence="11">IleRS has two distinct active sites: one for aminoacylation and one for editing. The misactivated valine is translocated from the active site to the editing site, which sterically excludes the correctly activated isoleucine. The single editing site contains two valyl binding pockets, one specific for each substrate (Val-AMP or Val-tRNA(Ile)).</text>
</comment>
<comment type="catalytic activity">
    <reaction evidence="10 11">
        <text>tRNA(Ile) + L-isoleucine + ATP = L-isoleucyl-tRNA(Ile) + AMP + diphosphate</text>
        <dbReference type="Rhea" id="RHEA:11060"/>
        <dbReference type="Rhea" id="RHEA-COMP:9666"/>
        <dbReference type="Rhea" id="RHEA-COMP:9695"/>
        <dbReference type="ChEBI" id="CHEBI:30616"/>
        <dbReference type="ChEBI" id="CHEBI:33019"/>
        <dbReference type="ChEBI" id="CHEBI:58045"/>
        <dbReference type="ChEBI" id="CHEBI:78442"/>
        <dbReference type="ChEBI" id="CHEBI:78528"/>
        <dbReference type="ChEBI" id="CHEBI:456215"/>
        <dbReference type="EC" id="6.1.1.5"/>
    </reaction>
</comment>
<comment type="function">
    <text evidence="9 11">Catalyzes the attachment of isoleucine to tRNA(Ile). As IleRS can inadvertently accommodate and process structurally similar amino acids such as valine, to avoid such errors it has two additional distinct tRNA(Ile)-dependent editing activities. One activity is designated as 'pretransfer' editing and involves the hydrolysis of activated Val-AMP. The other activity is designated 'posttransfer' editing and involves deacylation of mischarged Val-tRNA(Ile).</text>
</comment>
<dbReference type="InterPro" id="IPR050081">
    <property type="entry name" value="Ile-tRNA_ligase"/>
</dbReference>
<evidence type="ECO:0000259" key="13">
    <source>
        <dbReference type="Pfam" id="PF08264"/>
    </source>
</evidence>
<dbReference type="InterPro" id="IPR023585">
    <property type="entry name" value="Ile-tRNA-ligase_type1"/>
</dbReference>
<proteinExistence type="inferred from homology"/>
<dbReference type="GO" id="GO:0002161">
    <property type="term" value="F:aminoacyl-tRNA deacylase activity"/>
    <property type="evidence" value="ECO:0007669"/>
    <property type="project" value="InterPro"/>
</dbReference>
<evidence type="ECO:0000256" key="10">
    <source>
        <dbReference type="ARBA" id="ARBA00048359"/>
    </source>
</evidence>
<dbReference type="HAMAP" id="MF_02002">
    <property type="entry name" value="Ile_tRNA_synth_type1"/>
    <property type="match status" value="1"/>
</dbReference>
<feature type="domain" description="Aminoacyl-tRNA synthetase class Ia" evidence="12">
    <location>
        <begin position="27"/>
        <end position="653"/>
    </location>
</feature>
<dbReference type="PROSITE" id="PS00178">
    <property type="entry name" value="AA_TRNA_LIGASE_I"/>
    <property type="match status" value="1"/>
</dbReference>
<gene>
    <name evidence="11 14" type="primary">ileS</name>
    <name evidence="14" type="ORF">NCTC13102_01991</name>
</gene>
<dbReference type="InterPro" id="IPR009008">
    <property type="entry name" value="Val/Leu/Ile-tRNA-synth_edit"/>
</dbReference>
<feature type="binding site" evidence="11">
    <location>
        <position position="573"/>
    </location>
    <ligand>
        <name>L-isoleucyl-5'-AMP</name>
        <dbReference type="ChEBI" id="CHEBI:178002"/>
    </ligand>
</feature>
<feature type="domain" description="Methionyl/Valyl/Leucyl/Isoleucyl-tRNA synthetase anticodon-binding" evidence="13">
    <location>
        <begin position="694"/>
        <end position="846"/>
    </location>
</feature>
<dbReference type="Gene3D" id="3.40.50.620">
    <property type="entry name" value="HUPs"/>
    <property type="match status" value="2"/>
</dbReference>
<evidence type="ECO:0000259" key="12">
    <source>
        <dbReference type="Pfam" id="PF00133"/>
    </source>
</evidence>
<reference evidence="14 15" key="1">
    <citation type="submission" date="2018-06" db="EMBL/GenBank/DDBJ databases">
        <authorList>
            <consortium name="Pathogen Informatics"/>
            <person name="Doyle S."/>
        </authorList>
    </citation>
    <scope>NUCLEOTIDE SEQUENCE [LARGE SCALE GENOMIC DNA]</scope>
    <source>
        <strain evidence="14 15">NCTC13102</strain>
    </source>
</reference>
<dbReference type="SUPFAM" id="SSF50677">
    <property type="entry name" value="ValRS/IleRS/LeuRS editing domain"/>
    <property type="match status" value="1"/>
</dbReference>
<feature type="short sequence motif" description="'KMSKS' region" evidence="11">
    <location>
        <begin position="614"/>
        <end position="618"/>
    </location>
</feature>
<keyword evidence="6 11" id="KW-0067">ATP-binding</keyword>
<organism evidence="14 15">
    <name type="scientific">Helicobacter fennelliae</name>
    <dbReference type="NCBI Taxonomy" id="215"/>
    <lineage>
        <taxon>Bacteria</taxon>
        <taxon>Pseudomonadati</taxon>
        <taxon>Campylobacterota</taxon>
        <taxon>Epsilonproteobacteria</taxon>
        <taxon>Campylobacterales</taxon>
        <taxon>Helicobacteraceae</taxon>
        <taxon>Helicobacter</taxon>
    </lineage>
</organism>
<evidence type="ECO:0000256" key="9">
    <source>
        <dbReference type="ARBA" id="ARBA00025217"/>
    </source>
</evidence>
<dbReference type="InterPro" id="IPR033708">
    <property type="entry name" value="Anticodon_Ile_BEm"/>
</dbReference>
<dbReference type="InterPro" id="IPR009080">
    <property type="entry name" value="tRNAsynth_Ia_anticodon-bd"/>
</dbReference>
<dbReference type="Gene3D" id="1.10.730.20">
    <property type="match status" value="1"/>
</dbReference>
<dbReference type="Proteomes" id="UP000250166">
    <property type="component" value="Unassembled WGS sequence"/>
</dbReference>
<dbReference type="SUPFAM" id="SSF47323">
    <property type="entry name" value="Anticodon-binding domain of a subclass of class I aminoacyl-tRNA synthetases"/>
    <property type="match status" value="1"/>
</dbReference>
<comment type="subcellular location">
    <subcellularLocation>
        <location evidence="11">Cytoplasm</location>
    </subcellularLocation>
</comment>
<dbReference type="PANTHER" id="PTHR42765">
    <property type="entry name" value="SOLEUCYL-TRNA SYNTHETASE"/>
    <property type="match status" value="1"/>
</dbReference>
<dbReference type="EMBL" id="UAWL01000006">
    <property type="protein sequence ID" value="SQB99666.1"/>
    <property type="molecule type" value="Genomic_DNA"/>
</dbReference>
<dbReference type="InterPro" id="IPR001412">
    <property type="entry name" value="aa-tRNA-synth_I_CS"/>
</dbReference>
<dbReference type="EC" id="6.1.1.5" evidence="11"/>
<evidence type="ECO:0000256" key="11">
    <source>
        <dbReference type="HAMAP-Rule" id="MF_02002"/>
    </source>
</evidence>
<feature type="binding site" evidence="11">
    <location>
        <position position="922"/>
    </location>
    <ligand>
        <name>Zn(2+)</name>
        <dbReference type="ChEBI" id="CHEBI:29105"/>
    </ligand>
</feature>
<feature type="binding site" evidence="11">
    <location>
        <position position="617"/>
    </location>
    <ligand>
        <name>ATP</name>
        <dbReference type="ChEBI" id="CHEBI:30616"/>
    </ligand>
</feature>